<sequence>MGFEHGFGELPAVARRRVRLALRDAREARGLTRGQVAEALDWSVSKITRIEKGDVTVSTTDLRALLELCGVTDGDRVRRLLADARASRRRGWWDEPGYREHLTPALRQMLQFESEASLIRHFHPTLIAGPLQTRAYAEFIMNFWSSEMPAADRAARLEARLRRGVEVFDQTDPPRYLYVFDESVLWRVVGGPRVMAEQLRHLLDLTARPDIVVRVVPLADAAITGMLGPFTIFDLGDEENAVLYRESLFLDEILHSGAAIERHRGYFDQMWQAALGEEASARLIGARLAALMADSGMVSGADAP</sequence>
<proteinExistence type="predicted"/>
<evidence type="ECO:0000313" key="3">
    <source>
        <dbReference type="Proteomes" id="UP000242415"/>
    </source>
</evidence>
<dbReference type="SUPFAM" id="SSF47413">
    <property type="entry name" value="lambda repressor-like DNA-binding domains"/>
    <property type="match status" value="1"/>
</dbReference>
<name>A0A1H3KHB1_9ACTN</name>
<dbReference type="PROSITE" id="PS50943">
    <property type="entry name" value="HTH_CROC1"/>
    <property type="match status" value="1"/>
</dbReference>
<dbReference type="RefSeq" id="WP_175543550.1">
    <property type="nucleotide sequence ID" value="NZ_FNPH01000002.1"/>
</dbReference>
<feature type="domain" description="HTH cro/C1-type" evidence="1">
    <location>
        <begin position="22"/>
        <end position="76"/>
    </location>
</feature>
<dbReference type="Pfam" id="PF19054">
    <property type="entry name" value="DUF5753"/>
    <property type="match status" value="1"/>
</dbReference>
<dbReference type="CDD" id="cd00093">
    <property type="entry name" value="HTH_XRE"/>
    <property type="match status" value="1"/>
</dbReference>
<dbReference type="InterPro" id="IPR010982">
    <property type="entry name" value="Lambda_DNA-bd_dom_sf"/>
</dbReference>
<reference evidence="3" key="1">
    <citation type="submission" date="2016-10" db="EMBL/GenBank/DDBJ databases">
        <authorList>
            <person name="Varghese N."/>
            <person name="Submissions S."/>
        </authorList>
    </citation>
    <scope>NUCLEOTIDE SEQUENCE [LARGE SCALE GENOMIC DNA]</scope>
    <source>
        <strain evidence="3">DSM 45245</strain>
    </source>
</reference>
<dbReference type="InterPro" id="IPR001387">
    <property type="entry name" value="Cro/C1-type_HTH"/>
</dbReference>
<dbReference type="GO" id="GO:0003677">
    <property type="term" value="F:DNA binding"/>
    <property type="evidence" value="ECO:0007669"/>
    <property type="project" value="InterPro"/>
</dbReference>
<dbReference type="EMBL" id="FNPH01000002">
    <property type="protein sequence ID" value="SDY51537.1"/>
    <property type="molecule type" value="Genomic_DNA"/>
</dbReference>
<accession>A0A1H3KHB1</accession>
<protein>
    <submittedName>
        <fullName evidence="2">Helix-turn-helix domain-containing protein</fullName>
    </submittedName>
</protein>
<dbReference type="AlphaFoldDB" id="A0A1H3KHB1"/>
<dbReference type="STRING" id="405436.SAMN05444365_102498"/>
<dbReference type="Pfam" id="PF13560">
    <property type="entry name" value="HTH_31"/>
    <property type="match status" value="1"/>
</dbReference>
<gene>
    <name evidence="2" type="ORF">SAMN05444365_102498</name>
</gene>
<evidence type="ECO:0000313" key="2">
    <source>
        <dbReference type="EMBL" id="SDY51537.1"/>
    </source>
</evidence>
<evidence type="ECO:0000259" key="1">
    <source>
        <dbReference type="PROSITE" id="PS50943"/>
    </source>
</evidence>
<organism evidence="2 3">
    <name type="scientific">Micromonospora pattaloongensis</name>
    <dbReference type="NCBI Taxonomy" id="405436"/>
    <lineage>
        <taxon>Bacteria</taxon>
        <taxon>Bacillati</taxon>
        <taxon>Actinomycetota</taxon>
        <taxon>Actinomycetes</taxon>
        <taxon>Micromonosporales</taxon>
        <taxon>Micromonosporaceae</taxon>
        <taxon>Micromonospora</taxon>
    </lineage>
</organism>
<dbReference type="Gene3D" id="1.10.260.40">
    <property type="entry name" value="lambda repressor-like DNA-binding domains"/>
    <property type="match status" value="1"/>
</dbReference>
<dbReference type="InterPro" id="IPR043917">
    <property type="entry name" value="DUF5753"/>
</dbReference>
<dbReference type="SMART" id="SM00530">
    <property type="entry name" value="HTH_XRE"/>
    <property type="match status" value="1"/>
</dbReference>
<keyword evidence="3" id="KW-1185">Reference proteome</keyword>
<dbReference type="Proteomes" id="UP000242415">
    <property type="component" value="Unassembled WGS sequence"/>
</dbReference>